<dbReference type="InParanoid" id="Q7RSM8"/>
<sequence length="45" mass="6018">KSLYFFFRIFQNFYVFKFHTRFHKKYFNSIYKNNNYYYTYCLHFK</sequence>
<comment type="caution">
    <text evidence="1">The sequence shown here is derived from an EMBL/GenBank/DDBJ whole genome shotgun (WGS) entry which is preliminary data.</text>
</comment>
<dbReference type="EMBL" id="AABL01000090">
    <property type="protein sequence ID" value="EAA22742.1"/>
    <property type="molecule type" value="Genomic_DNA"/>
</dbReference>
<dbReference type="Proteomes" id="UP000008553">
    <property type="component" value="Unassembled WGS sequence"/>
</dbReference>
<evidence type="ECO:0000313" key="2">
    <source>
        <dbReference type="Proteomes" id="UP000008553"/>
    </source>
</evidence>
<protein>
    <submittedName>
        <fullName evidence="1">Uncharacterized protein</fullName>
    </submittedName>
</protein>
<gene>
    <name evidence="1" type="ORF">PY00327</name>
</gene>
<keyword evidence="2" id="KW-1185">Reference proteome</keyword>
<dbReference type="AlphaFoldDB" id="Q7RSM8"/>
<dbReference type="PaxDb" id="73239-Q7RSM8"/>
<accession>Q7RSM8</accession>
<proteinExistence type="predicted"/>
<evidence type="ECO:0000313" key="1">
    <source>
        <dbReference type="EMBL" id="EAA22742.1"/>
    </source>
</evidence>
<feature type="non-terminal residue" evidence="1">
    <location>
        <position position="1"/>
    </location>
</feature>
<organism evidence="1 2">
    <name type="scientific">Plasmodium yoelii yoelii</name>
    <dbReference type="NCBI Taxonomy" id="73239"/>
    <lineage>
        <taxon>Eukaryota</taxon>
        <taxon>Sar</taxon>
        <taxon>Alveolata</taxon>
        <taxon>Apicomplexa</taxon>
        <taxon>Aconoidasida</taxon>
        <taxon>Haemosporida</taxon>
        <taxon>Plasmodiidae</taxon>
        <taxon>Plasmodium</taxon>
        <taxon>Plasmodium (Vinckeia)</taxon>
    </lineage>
</organism>
<reference evidence="1 2" key="1">
    <citation type="journal article" date="2002" name="Nature">
        <title>Genome sequence and comparative analysis of the model rodent malaria parasite Plasmodium yoelii yoelii.</title>
        <authorList>
            <person name="Carlton J.M."/>
            <person name="Angiuoli S.V."/>
            <person name="Suh B.B."/>
            <person name="Kooij T.W."/>
            <person name="Pertea M."/>
            <person name="Silva J.C."/>
            <person name="Ermolaeva M.D."/>
            <person name="Allen J.E."/>
            <person name="Selengut J.D."/>
            <person name="Koo H.L."/>
            <person name="Peterson J.D."/>
            <person name="Pop M."/>
            <person name="Kosack D.S."/>
            <person name="Shumway M.F."/>
            <person name="Bidwell S.L."/>
            <person name="Shallom S.J."/>
            <person name="van Aken S.E."/>
            <person name="Riedmuller S.B."/>
            <person name="Feldblyum T.V."/>
            <person name="Cho J.K."/>
            <person name="Quackenbush J."/>
            <person name="Sedegah M."/>
            <person name="Shoaibi A."/>
            <person name="Cummings L.M."/>
            <person name="Florens L."/>
            <person name="Yates J.R."/>
            <person name="Raine J.D."/>
            <person name="Sinden R.E."/>
            <person name="Harris M.A."/>
            <person name="Cunningham D.A."/>
            <person name="Preiser P.R."/>
            <person name="Bergman L.W."/>
            <person name="Vaidya A.B."/>
            <person name="van Lin L.H."/>
            <person name="Janse C.J."/>
            <person name="Waters A.P."/>
            <person name="Smith H.O."/>
            <person name="White O.R."/>
            <person name="Salzberg S.L."/>
            <person name="Venter J.C."/>
            <person name="Fraser C.M."/>
            <person name="Hoffman S.L."/>
            <person name="Gardner M.J."/>
            <person name="Carucci D.J."/>
        </authorList>
    </citation>
    <scope>NUCLEOTIDE SEQUENCE [LARGE SCALE GENOMIC DNA]</scope>
    <source>
        <strain evidence="1 2">17XNL</strain>
    </source>
</reference>
<name>Q7RSM8_PLAYO</name>